<dbReference type="InterPro" id="IPR043130">
    <property type="entry name" value="CDP-OH_PTrfase_TM_dom"/>
</dbReference>
<evidence type="ECO:0000256" key="3">
    <source>
        <dbReference type="ARBA" id="ARBA00010441"/>
    </source>
</evidence>
<comment type="cofactor">
    <cofactor evidence="1">
        <name>Mn(2+)</name>
        <dbReference type="ChEBI" id="CHEBI:29035"/>
    </cofactor>
</comment>
<dbReference type="GO" id="GO:0043337">
    <property type="term" value="F:cardiolipin synthase (CMP-forming)"/>
    <property type="evidence" value="ECO:0007669"/>
    <property type="project" value="TreeGrafter"/>
</dbReference>
<evidence type="ECO:0000256" key="7">
    <source>
        <dbReference type="ARBA" id="ARBA00022946"/>
    </source>
</evidence>
<dbReference type="InterPro" id="IPR000462">
    <property type="entry name" value="CDP-OH_P_trans"/>
</dbReference>
<name>B8LKQ0_PICSI</name>
<evidence type="ECO:0000256" key="10">
    <source>
        <dbReference type="ARBA" id="ARBA00023136"/>
    </source>
</evidence>
<evidence type="ECO:0008006" key="16">
    <source>
        <dbReference type="Google" id="ProtNLM"/>
    </source>
</evidence>
<keyword evidence="12" id="KW-1208">Phospholipid metabolism</keyword>
<keyword evidence="6 14" id="KW-0812">Transmembrane</keyword>
<dbReference type="FunFam" id="1.20.120.1760:FF:000020">
    <property type="entry name" value="cardiolipin synthase (CMP-forming), mitochondrial"/>
    <property type="match status" value="1"/>
</dbReference>
<comment type="similarity">
    <text evidence="3 13">Belongs to the CDP-alcohol phosphatidyltransferase class-I family.</text>
</comment>
<keyword evidence="5 13" id="KW-0808">Transferase</keyword>
<evidence type="ECO:0000256" key="1">
    <source>
        <dbReference type="ARBA" id="ARBA00001936"/>
    </source>
</evidence>
<keyword evidence="7" id="KW-0809">Transit peptide</keyword>
<evidence type="ECO:0000256" key="13">
    <source>
        <dbReference type="RuleBase" id="RU003750"/>
    </source>
</evidence>
<dbReference type="EMBL" id="EF676320">
    <property type="protein sequence ID" value="ABR16230.1"/>
    <property type="molecule type" value="mRNA"/>
</dbReference>
<dbReference type="GO" id="GO:0016020">
    <property type="term" value="C:membrane"/>
    <property type="evidence" value="ECO:0007669"/>
    <property type="project" value="UniProtKB-SubCell"/>
</dbReference>
<keyword evidence="11" id="KW-0594">Phospholipid biosynthesis</keyword>
<reference evidence="15" key="1">
    <citation type="submission" date="2007-06" db="EMBL/GenBank/DDBJ databases">
        <title>Full length cDNA sequences from Sitka Spruce (Picea sitchensis).</title>
        <authorList>
            <person name="Ralph S.G."/>
            <person name="Chun H.E."/>
            <person name="Liao N."/>
            <person name="Ali J."/>
            <person name="Reid K."/>
            <person name="Kolosova N."/>
            <person name="Cooper N."/>
            <person name="Cullis C."/>
            <person name="Jancsik S."/>
            <person name="Moore R."/>
            <person name="Mayo M."/>
            <person name="Wagner S."/>
            <person name="Holt R.A."/>
            <person name="Jones S.J.M."/>
            <person name="Marra M.A."/>
            <person name="Ritland C.E."/>
            <person name="Ritland K."/>
            <person name="Bohlmann J."/>
        </authorList>
    </citation>
    <scope>NUCLEOTIDE SEQUENCE</scope>
    <source>
        <tissue evidence="15">Green portion of the leader tissue</tissue>
    </source>
</reference>
<dbReference type="Gene3D" id="1.20.120.1760">
    <property type="match status" value="1"/>
</dbReference>
<keyword evidence="9" id="KW-0443">Lipid metabolism</keyword>
<dbReference type="AlphaFoldDB" id="B8LKQ0"/>
<protein>
    <recommendedName>
        <fullName evidence="16">CDP-diacylglycerol--glycerol-3-phosphate 3-phosphatidyltransferase</fullName>
    </recommendedName>
</protein>
<keyword evidence="10 14" id="KW-0472">Membrane</keyword>
<dbReference type="GO" id="GO:0005739">
    <property type="term" value="C:mitochondrion"/>
    <property type="evidence" value="ECO:0007669"/>
    <property type="project" value="TreeGrafter"/>
</dbReference>
<sequence>MAITGTARRVWSKASSHWSWYRIPLNSSSPSFSHHLANLSPFSFDLSPIRSRFPTPLLFSPLNPSSFIPRSTSAHSRLYSPFNKWISGSGPLFLWSPTWQLSQLATPLSPPGKFIFRENEWEGDRRKESCQQRINAFVKKHLPDGAKVFVHVGRWQFSDAQPAQGVQLVPASFNGSPRLEISVSDAAGDFVNLPNAISISRMMAGPLLGWMILNELYFPAFVGLVFAGATDWLDGYVARKMKINSVLGSYLDPLADKVLIISVALSMIKSDLLSPALVALVVARDCALMGGAFYKRADSMGWEWKDWRDFFNVENDGAEKIEPLFISKVNTVLQLALVGLALLQPEIGTDDSLTVLTWLSWLVAATTLASWAGYGLLYFQKGSQTALRSPRIMSTSKVQDS</sequence>
<keyword evidence="4" id="KW-0444">Lipid biosynthesis</keyword>
<dbReference type="GO" id="GO:0032049">
    <property type="term" value="P:cardiolipin biosynthetic process"/>
    <property type="evidence" value="ECO:0007669"/>
    <property type="project" value="TreeGrafter"/>
</dbReference>
<feature type="transmembrane region" description="Helical" evidence="14">
    <location>
        <begin position="355"/>
        <end position="379"/>
    </location>
</feature>
<evidence type="ECO:0000256" key="4">
    <source>
        <dbReference type="ARBA" id="ARBA00022516"/>
    </source>
</evidence>
<organism evidence="15">
    <name type="scientific">Picea sitchensis</name>
    <name type="common">Sitka spruce</name>
    <name type="synonym">Pinus sitchensis</name>
    <dbReference type="NCBI Taxonomy" id="3332"/>
    <lineage>
        <taxon>Eukaryota</taxon>
        <taxon>Viridiplantae</taxon>
        <taxon>Streptophyta</taxon>
        <taxon>Embryophyta</taxon>
        <taxon>Tracheophyta</taxon>
        <taxon>Spermatophyta</taxon>
        <taxon>Pinopsida</taxon>
        <taxon>Pinidae</taxon>
        <taxon>Conifers I</taxon>
        <taxon>Pinales</taxon>
        <taxon>Pinaceae</taxon>
        <taxon>Picea</taxon>
    </lineage>
</organism>
<dbReference type="Pfam" id="PF01066">
    <property type="entry name" value="CDP-OH_P_transf"/>
    <property type="match status" value="1"/>
</dbReference>
<proteinExistence type="evidence at transcript level"/>
<evidence type="ECO:0000256" key="12">
    <source>
        <dbReference type="ARBA" id="ARBA00023264"/>
    </source>
</evidence>
<dbReference type="PANTHER" id="PTHR14269:SF60">
    <property type="entry name" value="CARDIOLIPIN SYNTHASE (CMP-FORMING)"/>
    <property type="match status" value="1"/>
</dbReference>
<dbReference type="PANTHER" id="PTHR14269">
    <property type="entry name" value="CDP-DIACYLGLYCEROL--GLYCEROL-3-PHOSPHATE 3-PHOSPHATIDYLTRANSFERASE-RELATED"/>
    <property type="match status" value="1"/>
</dbReference>
<evidence type="ECO:0000256" key="9">
    <source>
        <dbReference type="ARBA" id="ARBA00023098"/>
    </source>
</evidence>
<keyword evidence="8 14" id="KW-1133">Transmembrane helix</keyword>
<evidence type="ECO:0000256" key="11">
    <source>
        <dbReference type="ARBA" id="ARBA00023209"/>
    </source>
</evidence>
<dbReference type="InterPro" id="IPR050324">
    <property type="entry name" value="CDP-alcohol_PTase-I"/>
</dbReference>
<evidence type="ECO:0000256" key="5">
    <source>
        <dbReference type="ARBA" id="ARBA00022679"/>
    </source>
</evidence>
<dbReference type="InterPro" id="IPR048254">
    <property type="entry name" value="CDP_ALCOHOL_P_TRANSF_CS"/>
</dbReference>
<evidence type="ECO:0000313" key="15">
    <source>
        <dbReference type="EMBL" id="ABR16230.1"/>
    </source>
</evidence>
<evidence type="ECO:0000256" key="8">
    <source>
        <dbReference type="ARBA" id="ARBA00022989"/>
    </source>
</evidence>
<dbReference type="OMA" id="DTQTWIT"/>
<accession>B8LKQ0</accession>
<evidence type="ECO:0000256" key="14">
    <source>
        <dbReference type="SAM" id="Phobius"/>
    </source>
</evidence>
<feature type="transmembrane region" description="Helical" evidence="14">
    <location>
        <begin position="207"/>
        <end position="229"/>
    </location>
</feature>
<evidence type="ECO:0000256" key="2">
    <source>
        <dbReference type="ARBA" id="ARBA00004141"/>
    </source>
</evidence>
<comment type="subcellular location">
    <subcellularLocation>
        <location evidence="2">Membrane</location>
        <topology evidence="2">Multi-pass membrane protein</topology>
    </subcellularLocation>
</comment>
<evidence type="ECO:0000256" key="6">
    <source>
        <dbReference type="ARBA" id="ARBA00022692"/>
    </source>
</evidence>
<dbReference type="PROSITE" id="PS00379">
    <property type="entry name" value="CDP_ALCOHOL_P_TRANSF"/>
    <property type="match status" value="1"/>
</dbReference>